<protein>
    <recommendedName>
        <fullName evidence="2">RNA polymerase II holoenzyme cyclin-like subunit</fullName>
    </recommendedName>
</protein>
<reference evidence="6" key="1">
    <citation type="journal article" date="2023" name="Genome Biol. Evol.">
        <title>First Whole Genome Sequence and Flow Cytometry Genome Size Data for the Lichen-Forming Fungus Ramalina farinacea (Ascomycota).</title>
        <authorList>
            <person name="Llewellyn T."/>
            <person name="Mian S."/>
            <person name="Hill R."/>
            <person name="Leitch I.J."/>
            <person name="Gaya E."/>
        </authorList>
    </citation>
    <scope>NUCLEOTIDE SEQUENCE</scope>
    <source>
        <strain evidence="6">LIQ254RAFAR</strain>
    </source>
</reference>
<evidence type="ECO:0000259" key="5">
    <source>
        <dbReference type="SMART" id="SM00385"/>
    </source>
</evidence>
<dbReference type="AlphaFoldDB" id="A0AA43QV05"/>
<accession>A0AA43QV05</accession>
<comment type="similarity">
    <text evidence="1">Belongs to the cyclin family. Cyclin C subfamily.</text>
</comment>
<evidence type="ECO:0000256" key="4">
    <source>
        <dbReference type="SAM" id="MobiDB-lite"/>
    </source>
</evidence>
<feature type="compositionally biased region" description="Polar residues" evidence="4">
    <location>
        <begin position="364"/>
        <end position="373"/>
    </location>
</feature>
<dbReference type="EMBL" id="JAPUFD010000022">
    <property type="protein sequence ID" value="MDI1493075.1"/>
    <property type="molecule type" value="Genomic_DNA"/>
</dbReference>
<dbReference type="FunFam" id="1.10.472.10:FF:000072">
    <property type="entry name" value="Cyclin Pch1"/>
    <property type="match status" value="1"/>
</dbReference>
<dbReference type="PANTHER" id="PTHR10026">
    <property type="entry name" value="CYCLIN"/>
    <property type="match status" value="1"/>
</dbReference>
<comment type="caution">
    <text evidence="6">The sequence shown here is derived from an EMBL/GenBank/DDBJ whole genome shotgun (WGS) entry which is preliminary data.</text>
</comment>
<evidence type="ECO:0000256" key="1">
    <source>
        <dbReference type="ARBA" id="ARBA00008638"/>
    </source>
</evidence>
<evidence type="ECO:0000256" key="3">
    <source>
        <dbReference type="RuleBase" id="RU000383"/>
    </source>
</evidence>
<name>A0AA43QV05_9LECA</name>
<evidence type="ECO:0000313" key="7">
    <source>
        <dbReference type="Proteomes" id="UP001161017"/>
    </source>
</evidence>
<dbReference type="SUPFAM" id="SSF47954">
    <property type="entry name" value="Cyclin-like"/>
    <property type="match status" value="2"/>
</dbReference>
<feature type="region of interest" description="Disordered" evidence="4">
    <location>
        <begin position="267"/>
        <end position="428"/>
    </location>
</feature>
<dbReference type="InterPro" id="IPR006671">
    <property type="entry name" value="Cyclin_N"/>
</dbReference>
<dbReference type="InterPro" id="IPR013763">
    <property type="entry name" value="Cyclin-like_dom"/>
</dbReference>
<evidence type="ECO:0000313" key="6">
    <source>
        <dbReference type="EMBL" id="MDI1493075.1"/>
    </source>
</evidence>
<dbReference type="InterPro" id="IPR043198">
    <property type="entry name" value="Cyclin/Ssn8"/>
</dbReference>
<dbReference type="SMART" id="SM00385">
    <property type="entry name" value="CYCLIN"/>
    <property type="match status" value="2"/>
</dbReference>
<evidence type="ECO:0000256" key="2">
    <source>
        <dbReference type="ARBA" id="ARBA00014912"/>
    </source>
</evidence>
<feature type="compositionally biased region" description="Basic and acidic residues" evidence="4">
    <location>
        <begin position="342"/>
        <end position="352"/>
    </location>
</feature>
<keyword evidence="7" id="KW-1185">Reference proteome</keyword>
<keyword evidence="3" id="KW-0195">Cyclin</keyword>
<dbReference type="Proteomes" id="UP001161017">
    <property type="component" value="Unassembled WGS sequence"/>
</dbReference>
<dbReference type="GO" id="GO:0016538">
    <property type="term" value="F:cyclin-dependent protein serine/threonine kinase regulator activity"/>
    <property type="evidence" value="ECO:0007669"/>
    <property type="project" value="InterPro"/>
</dbReference>
<proteinExistence type="inferred from homology"/>
<dbReference type="CDD" id="cd20545">
    <property type="entry name" value="CYCLIN_SpCG1C-like_rpt1"/>
    <property type="match status" value="1"/>
</dbReference>
<feature type="compositionally biased region" description="Polar residues" evidence="4">
    <location>
        <begin position="383"/>
        <end position="413"/>
    </location>
</feature>
<dbReference type="InterPro" id="IPR036915">
    <property type="entry name" value="Cyclin-like_sf"/>
</dbReference>
<dbReference type="Gene3D" id="1.10.472.10">
    <property type="entry name" value="Cyclin-like"/>
    <property type="match status" value="2"/>
</dbReference>
<feature type="domain" description="Cyclin-like" evidence="5">
    <location>
        <begin position="58"/>
        <end position="164"/>
    </location>
</feature>
<gene>
    <name evidence="6" type="ORF">OHK93_004861</name>
</gene>
<dbReference type="Pfam" id="PF00134">
    <property type="entry name" value="Cyclin_N"/>
    <property type="match status" value="1"/>
</dbReference>
<sequence length="428" mass="47526">MGSSSTPHVTQTAVLPDEIIMAAESQWLLSEEELLRTPSILDGLSPDKERENRSKGVNFILQVGIMLRLPQITLATASVFLHRFYIRYSMQDTPGRPGHHYYSMAATSLFLATKVEECCRKMKDLVIACVRVAQKDPYKTVDEQDKEYWRWRDNILLNEDLLLEALCFDLRLEPPYKTLYDLLLRYKEENNKKLRNDAWAFISDSCLTTLCLLFPSRTIAASALYAAARKSSVSFPDTQTGRPWWEGIGASVEDIAKACDYMANVYQSTPAKPGRDNSLYERMPPGLDGNQDATRHPRPRTATESNLEQGPRHSAKRELEEQTEPGVKANGDDSEPIGEGNESSRKRQRLESASEPNPQRKVGVSSTSSSQTLPLHVALPDNPATQSQQASTGSHASIPGTSCGTNEQGNGRSSARADDGSEEGEVES</sequence>
<feature type="domain" description="Cyclin-like" evidence="5">
    <location>
        <begin position="181"/>
        <end position="264"/>
    </location>
</feature>
<dbReference type="CDD" id="cd20546">
    <property type="entry name" value="CYCLIN_SpCG1C_ScCTK2-like_rpt2"/>
    <property type="match status" value="1"/>
</dbReference>
<dbReference type="GO" id="GO:0006357">
    <property type="term" value="P:regulation of transcription by RNA polymerase II"/>
    <property type="evidence" value="ECO:0007669"/>
    <property type="project" value="InterPro"/>
</dbReference>
<organism evidence="6 7">
    <name type="scientific">Ramalina farinacea</name>
    <dbReference type="NCBI Taxonomy" id="258253"/>
    <lineage>
        <taxon>Eukaryota</taxon>
        <taxon>Fungi</taxon>
        <taxon>Dikarya</taxon>
        <taxon>Ascomycota</taxon>
        <taxon>Pezizomycotina</taxon>
        <taxon>Lecanoromycetes</taxon>
        <taxon>OSLEUM clade</taxon>
        <taxon>Lecanoromycetidae</taxon>
        <taxon>Lecanorales</taxon>
        <taxon>Lecanorineae</taxon>
        <taxon>Ramalinaceae</taxon>
        <taxon>Ramalina</taxon>
    </lineage>
</organism>